<evidence type="ECO:0000256" key="1">
    <source>
        <dbReference type="ARBA" id="ARBA00004123"/>
    </source>
</evidence>
<evidence type="ECO:0000256" key="6">
    <source>
        <dbReference type="ARBA" id="ARBA00023163"/>
    </source>
</evidence>
<dbReference type="InterPro" id="IPR051032">
    <property type="entry name" value="AP2/ERF_TF_ERF_subfamily"/>
</dbReference>
<accession>A0ABC8SQS7</accession>
<keyword evidence="7" id="KW-0539">Nucleus</keyword>
<evidence type="ECO:0000256" key="7">
    <source>
        <dbReference type="ARBA" id="ARBA00023242"/>
    </source>
</evidence>
<keyword evidence="5" id="KW-0010">Activator</keyword>
<feature type="compositionally biased region" description="Low complexity" evidence="9">
    <location>
        <begin position="148"/>
        <end position="173"/>
    </location>
</feature>
<keyword evidence="3" id="KW-0805">Transcription regulation</keyword>
<dbReference type="GO" id="GO:0003677">
    <property type="term" value="F:DNA binding"/>
    <property type="evidence" value="ECO:0007669"/>
    <property type="project" value="UniProtKB-KW"/>
</dbReference>
<dbReference type="PROSITE" id="PS51032">
    <property type="entry name" value="AP2_ERF"/>
    <property type="match status" value="1"/>
</dbReference>
<dbReference type="PANTHER" id="PTHR31985:SF215">
    <property type="entry name" value="OS02G0781300 PROTEIN"/>
    <property type="match status" value="1"/>
</dbReference>
<keyword evidence="6" id="KW-0804">Transcription</keyword>
<protein>
    <recommendedName>
        <fullName evidence="10">AP2/ERF domain-containing protein</fullName>
    </recommendedName>
</protein>
<dbReference type="Pfam" id="PF00847">
    <property type="entry name" value="AP2"/>
    <property type="match status" value="1"/>
</dbReference>
<dbReference type="AlphaFoldDB" id="A0ABC8SQS7"/>
<sequence length="249" mass="27461">MVKSAINTNKESKPLVCWLPIILNLVLSITGATKKKKQNFASFMVKPESEKPAETSESKYKGVRKRKWGKYVSEIRLPNSRERIWLGSYDTPEKAARAFDAALFCLRGPTAQFNFPDNPPDIVGGRSLTPAEIQVAAARLANSEARISQSNNSSSFSEVQMESQSQSPSPSISDGALQVDNERAMDLDQTFLDHYSTLGPENNVADFGIFPGFDDLSGDFCMPPLPNVDYGEENNDGFSSQGGSFLWNF</sequence>
<reference evidence="11 12" key="1">
    <citation type="submission" date="2024-02" db="EMBL/GenBank/DDBJ databases">
        <authorList>
            <person name="Vignale AGUSTIN F."/>
            <person name="Sosa J E."/>
            <person name="Modenutti C."/>
        </authorList>
    </citation>
    <scope>NUCLEOTIDE SEQUENCE [LARGE SCALE GENOMIC DNA]</scope>
</reference>
<organism evidence="11 12">
    <name type="scientific">Ilex paraguariensis</name>
    <name type="common">yerba mate</name>
    <dbReference type="NCBI Taxonomy" id="185542"/>
    <lineage>
        <taxon>Eukaryota</taxon>
        <taxon>Viridiplantae</taxon>
        <taxon>Streptophyta</taxon>
        <taxon>Embryophyta</taxon>
        <taxon>Tracheophyta</taxon>
        <taxon>Spermatophyta</taxon>
        <taxon>Magnoliopsida</taxon>
        <taxon>eudicotyledons</taxon>
        <taxon>Gunneridae</taxon>
        <taxon>Pentapetalae</taxon>
        <taxon>asterids</taxon>
        <taxon>campanulids</taxon>
        <taxon>Aquifoliales</taxon>
        <taxon>Aquifoliaceae</taxon>
        <taxon>Ilex</taxon>
    </lineage>
</organism>
<evidence type="ECO:0000313" key="11">
    <source>
        <dbReference type="EMBL" id="CAK9159235.1"/>
    </source>
</evidence>
<dbReference type="Proteomes" id="UP001642360">
    <property type="component" value="Unassembled WGS sequence"/>
</dbReference>
<keyword evidence="4" id="KW-0238">DNA-binding</keyword>
<evidence type="ECO:0000256" key="4">
    <source>
        <dbReference type="ARBA" id="ARBA00023125"/>
    </source>
</evidence>
<evidence type="ECO:0000256" key="8">
    <source>
        <dbReference type="ARBA" id="ARBA00024343"/>
    </source>
</evidence>
<dbReference type="SUPFAM" id="SSF54171">
    <property type="entry name" value="DNA-binding domain"/>
    <property type="match status" value="1"/>
</dbReference>
<dbReference type="CDD" id="cd00018">
    <property type="entry name" value="AP2"/>
    <property type="match status" value="1"/>
</dbReference>
<comment type="similarity">
    <text evidence="8">Belongs to the AP2/ERF transcription factor family. ERF subfamily.</text>
</comment>
<comment type="caution">
    <text evidence="11">The sequence shown here is derived from an EMBL/GenBank/DDBJ whole genome shotgun (WGS) entry which is preliminary data.</text>
</comment>
<evidence type="ECO:0000256" key="3">
    <source>
        <dbReference type="ARBA" id="ARBA00023015"/>
    </source>
</evidence>
<dbReference type="InterPro" id="IPR016177">
    <property type="entry name" value="DNA-bd_dom_sf"/>
</dbReference>
<feature type="region of interest" description="Disordered" evidence="9">
    <location>
        <begin position="144"/>
        <end position="175"/>
    </location>
</feature>
<dbReference type="GO" id="GO:0005634">
    <property type="term" value="C:nucleus"/>
    <property type="evidence" value="ECO:0007669"/>
    <property type="project" value="UniProtKB-SubCell"/>
</dbReference>
<evidence type="ECO:0000256" key="5">
    <source>
        <dbReference type="ARBA" id="ARBA00023159"/>
    </source>
</evidence>
<dbReference type="Gene3D" id="3.30.730.10">
    <property type="entry name" value="AP2/ERF domain"/>
    <property type="match status" value="1"/>
</dbReference>
<name>A0ABC8SQS7_9AQUA</name>
<evidence type="ECO:0000259" key="10">
    <source>
        <dbReference type="PROSITE" id="PS51032"/>
    </source>
</evidence>
<comment type="subcellular location">
    <subcellularLocation>
        <location evidence="1">Nucleus</location>
    </subcellularLocation>
</comment>
<dbReference type="FunFam" id="3.30.730.10:FF:000001">
    <property type="entry name" value="Ethylene-responsive transcription factor 2"/>
    <property type="match status" value="1"/>
</dbReference>
<dbReference type="InterPro" id="IPR001471">
    <property type="entry name" value="AP2/ERF_dom"/>
</dbReference>
<dbReference type="SMART" id="SM00380">
    <property type="entry name" value="AP2"/>
    <property type="match status" value="1"/>
</dbReference>
<dbReference type="GO" id="GO:0006952">
    <property type="term" value="P:defense response"/>
    <property type="evidence" value="ECO:0007669"/>
    <property type="project" value="UniProtKB-KW"/>
</dbReference>
<keyword evidence="12" id="KW-1185">Reference proteome</keyword>
<evidence type="ECO:0000256" key="9">
    <source>
        <dbReference type="SAM" id="MobiDB-lite"/>
    </source>
</evidence>
<keyword evidence="2" id="KW-0611">Plant defense</keyword>
<dbReference type="PRINTS" id="PR00367">
    <property type="entry name" value="ETHRSPELEMNT"/>
</dbReference>
<dbReference type="EMBL" id="CAUOFW020003325">
    <property type="protein sequence ID" value="CAK9159235.1"/>
    <property type="molecule type" value="Genomic_DNA"/>
</dbReference>
<proteinExistence type="inferred from homology"/>
<feature type="domain" description="AP2/ERF" evidence="10">
    <location>
        <begin position="59"/>
        <end position="116"/>
    </location>
</feature>
<dbReference type="PANTHER" id="PTHR31985">
    <property type="entry name" value="ETHYLENE-RESPONSIVE TRANSCRIPTION FACTOR ERF042-RELATED"/>
    <property type="match status" value="1"/>
</dbReference>
<evidence type="ECO:0000256" key="2">
    <source>
        <dbReference type="ARBA" id="ARBA00022821"/>
    </source>
</evidence>
<dbReference type="InterPro" id="IPR036955">
    <property type="entry name" value="AP2/ERF_dom_sf"/>
</dbReference>
<gene>
    <name evidence="11" type="ORF">ILEXP_LOCUS27932</name>
</gene>
<evidence type="ECO:0000313" key="12">
    <source>
        <dbReference type="Proteomes" id="UP001642360"/>
    </source>
</evidence>